<comment type="similarity">
    <text evidence="5">Belongs to the PP2C family.</text>
</comment>
<comment type="subcellular location">
    <subcellularLocation>
        <location evidence="1">Membrane</location>
        <topology evidence="1">Peripheral membrane protein</topology>
    </subcellularLocation>
</comment>
<dbReference type="InterPro" id="IPR000222">
    <property type="entry name" value="PP2C_BS"/>
</dbReference>
<evidence type="ECO:0000256" key="5">
    <source>
        <dbReference type="RuleBase" id="RU003465"/>
    </source>
</evidence>
<dbReference type="CDD" id="cd00143">
    <property type="entry name" value="PP2Cc"/>
    <property type="match status" value="1"/>
</dbReference>
<dbReference type="InterPro" id="IPR036457">
    <property type="entry name" value="PPM-type-like_dom_sf"/>
</dbReference>
<gene>
    <name evidence="7" type="ORF">V7S43_017220</name>
</gene>
<evidence type="ECO:0000256" key="3">
    <source>
        <dbReference type="ARBA" id="ARBA00022801"/>
    </source>
</evidence>
<dbReference type="Pfam" id="PF00481">
    <property type="entry name" value="PP2C"/>
    <property type="match status" value="1"/>
</dbReference>
<proteinExistence type="inferred from homology"/>
<evidence type="ECO:0000256" key="4">
    <source>
        <dbReference type="ARBA" id="ARBA00022912"/>
    </source>
</evidence>
<organism evidence="7 8">
    <name type="scientific">Phytophthora oleae</name>
    <dbReference type="NCBI Taxonomy" id="2107226"/>
    <lineage>
        <taxon>Eukaryota</taxon>
        <taxon>Sar</taxon>
        <taxon>Stramenopiles</taxon>
        <taxon>Oomycota</taxon>
        <taxon>Peronosporomycetes</taxon>
        <taxon>Peronosporales</taxon>
        <taxon>Peronosporaceae</taxon>
        <taxon>Phytophthora</taxon>
    </lineage>
</organism>
<keyword evidence="2" id="KW-0479">Metal-binding</keyword>
<dbReference type="InterPro" id="IPR015655">
    <property type="entry name" value="PP2C"/>
</dbReference>
<dbReference type="GO" id="GO:0016020">
    <property type="term" value="C:membrane"/>
    <property type="evidence" value="ECO:0007669"/>
    <property type="project" value="UniProtKB-SubCell"/>
</dbReference>
<accession>A0ABD3EUJ1</accession>
<dbReference type="PROSITE" id="PS01032">
    <property type="entry name" value="PPM_1"/>
    <property type="match status" value="1"/>
</dbReference>
<dbReference type="EMBL" id="JBIMZQ010000060">
    <property type="protein sequence ID" value="KAL3657841.1"/>
    <property type="molecule type" value="Genomic_DNA"/>
</dbReference>
<dbReference type="SUPFAM" id="SSF81606">
    <property type="entry name" value="PP2C-like"/>
    <property type="match status" value="1"/>
</dbReference>
<dbReference type="Proteomes" id="UP001632037">
    <property type="component" value="Unassembled WGS sequence"/>
</dbReference>
<protein>
    <recommendedName>
        <fullName evidence="6">PPM-type phosphatase domain-containing protein</fullName>
    </recommendedName>
</protein>
<dbReference type="PROSITE" id="PS51746">
    <property type="entry name" value="PPM_2"/>
    <property type="match status" value="1"/>
</dbReference>
<dbReference type="Gene3D" id="3.60.40.10">
    <property type="entry name" value="PPM-type phosphatase domain"/>
    <property type="match status" value="1"/>
</dbReference>
<dbReference type="InterPro" id="IPR001932">
    <property type="entry name" value="PPM-type_phosphatase-like_dom"/>
</dbReference>
<dbReference type="PANTHER" id="PTHR47992">
    <property type="entry name" value="PROTEIN PHOSPHATASE"/>
    <property type="match status" value="1"/>
</dbReference>
<dbReference type="SMART" id="SM00332">
    <property type="entry name" value="PP2Cc"/>
    <property type="match status" value="1"/>
</dbReference>
<name>A0ABD3EUJ1_9STRA</name>
<keyword evidence="8" id="KW-1185">Reference proteome</keyword>
<evidence type="ECO:0000256" key="1">
    <source>
        <dbReference type="ARBA" id="ARBA00004170"/>
    </source>
</evidence>
<evidence type="ECO:0000259" key="6">
    <source>
        <dbReference type="PROSITE" id="PS51746"/>
    </source>
</evidence>
<dbReference type="GO" id="GO:0004721">
    <property type="term" value="F:phosphoprotein phosphatase activity"/>
    <property type="evidence" value="ECO:0007669"/>
    <property type="project" value="UniProtKB-KW"/>
</dbReference>
<dbReference type="GO" id="GO:0046872">
    <property type="term" value="F:metal ion binding"/>
    <property type="evidence" value="ECO:0007669"/>
    <property type="project" value="UniProtKB-KW"/>
</dbReference>
<keyword evidence="4 5" id="KW-0904">Protein phosphatase</keyword>
<evidence type="ECO:0000313" key="8">
    <source>
        <dbReference type="Proteomes" id="UP001632037"/>
    </source>
</evidence>
<evidence type="ECO:0000256" key="2">
    <source>
        <dbReference type="ARBA" id="ARBA00022723"/>
    </source>
</evidence>
<reference evidence="7 8" key="1">
    <citation type="submission" date="2024-09" db="EMBL/GenBank/DDBJ databases">
        <title>Genome sequencing and assembly of Phytophthora oleae, isolate VK10A, causative agent of rot of olive drupes.</title>
        <authorList>
            <person name="Conti Taguali S."/>
            <person name="Riolo M."/>
            <person name="La Spada F."/>
            <person name="Cacciola S.O."/>
            <person name="Dionisio G."/>
        </authorList>
    </citation>
    <scope>NUCLEOTIDE SEQUENCE [LARGE SCALE GENOMIC DNA]</scope>
    <source>
        <strain evidence="7 8">VK10A</strain>
    </source>
</reference>
<keyword evidence="3 5" id="KW-0378">Hydrolase</keyword>
<feature type="domain" description="PPM-type phosphatase" evidence="6">
    <location>
        <begin position="120"/>
        <end position="425"/>
    </location>
</feature>
<sequence>MGCILTKVCLDEDLLMLDDATPYEGQQDQSSQLRARRLSRPKTTLLVLDANDVSAAVGLQPSTSKKTDKEPSAAGASVLVYGGGVPGVALDADRVELPEFTGVKESEYRSRNGRLRWGARCRAGNDPLRRRKENQDAFCVCDALAEDVDATFFSVFDGHGPQGAFVSHFVREQYHRAVAEAYAQLIPRASAANGGGPSVLTRKASVTCDVVSEIFQQAARAVVDALDGSSIDASVSGTTAVAMLVRKTDVFIANLGDSRAVVARYSDEEQRYELHCETKDHKPDVPEECARIERNNGRVFEWGSYRVWLQDVDMPGLAMSRSFGDAVAKTVGVTAEPDVTIVEKLNVSGTDKKNGERPPAFAVLASDGIWEFMTTDECIDFVAACIIESGMSPQEACTALVEEACDRWDAEEDVVDDITAAVVFF</sequence>
<evidence type="ECO:0000313" key="7">
    <source>
        <dbReference type="EMBL" id="KAL3657841.1"/>
    </source>
</evidence>
<dbReference type="AlphaFoldDB" id="A0ABD3EUJ1"/>
<comment type="caution">
    <text evidence="7">The sequence shown here is derived from an EMBL/GenBank/DDBJ whole genome shotgun (WGS) entry which is preliminary data.</text>
</comment>